<dbReference type="Proteomes" id="UP000299102">
    <property type="component" value="Unassembled WGS sequence"/>
</dbReference>
<evidence type="ECO:0000313" key="2">
    <source>
        <dbReference type="EMBL" id="GBP20432.1"/>
    </source>
</evidence>
<sequence>MSLPPLHLDVRNNAELLPQRRVFDQDLYERVLDPELCDRQLFLLFNNTVLALPFLDAGIRFPRGFLEGNTVDLGNYHQCLALQQDIANTTIEGKYCSIYLPFNQEIQLPEFPPWPEIQPIFEELKYKIKGYEYLKTQVQKLTLTDNPELSRDGFLMTRKETRQYPYYRQHSSALGDKSFTAVDRLQPYPNPSTTVPAVFIIFRPPSTASASIIGNDKALTTQ</sequence>
<comment type="caution">
    <text evidence="2">The sequence shown here is derived from an EMBL/GenBank/DDBJ whole genome shotgun (WGS) entry which is preliminary data.</text>
</comment>
<dbReference type="SMART" id="SM00703">
    <property type="entry name" value="NRF"/>
    <property type="match status" value="1"/>
</dbReference>
<feature type="domain" description="Nose resistant-to-fluoxetine protein N-terminal" evidence="1">
    <location>
        <begin position="34"/>
        <end position="140"/>
    </location>
</feature>
<evidence type="ECO:0000313" key="3">
    <source>
        <dbReference type="Proteomes" id="UP000299102"/>
    </source>
</evidence>
<gene>
    <name evidence="2" type="ORF">EVAR_14681_1</name>
</gene>
<dbReference type="EMBL" id="BGZK01000118">
    <property type="protein sequence ID" value="GBP20432.1"/>
    <property type="molecule type" value="Genomic_DNA"/>
</dbReference>
<keyword evidence="3" id="KW-1185">Reference proteome</keyword>
<dbReference type="AlphaFoldDB" id="A0A4C1U296"/>
<dbReference type="InterPro" id="IPR006621">
    <property type="entry name" value="Nose-resist-to-fluoxetine_N"/>
</dbReference>
<accession>A0A4C1U296</accession>
<name>A0A4C1U296_EUMVA</name>
<organism evidence="2 3">
    <name type="scientific">Eumeta variegata</name>
    <name type="common">Bagworm moth</name>
    <name type="synonym">Eumeta japonica</name>
    <dbReference type="NCBI Taxonomy" id="151549"/>
    <lineage>
        <taxon>Eukaryota</taxon>
        <taxon>Metazoa</taxon>
        <taxon>Ecdysozoa</taxon>
        <taxon>Arthropoda</taxon>
        <taxon>Hexapoda</taxon>
        <taxon>Insecta</taxon>
        <taxon>Pterygota</taxon>
        <taxon>Neoptera</taxon>
        <taxon>Endopterygota</taxon>
        <taxon>Lepidoptera</taxon>
        <taxon>Glossata</taxon>
        <taxon>Ditrysia</taxon>
        <taxon>Tineoidea</taxon>
        <taxon>Psychidae</taxon>
        <taxon>Oiketicinae</taxon>
        <taxon>Eumeta</taxon>
    </lineage>
</organism>
<dbReference type="Pfam" id="PF20146">
    <property type="entry name" value="NRF"/>
    <property type="match status" value="1"/>
</dbReference>
<reference evidence="2 3" key="1">
    <citation type="journal article" date="2019" name="Commun. Biol.">
        <title>The bagworm genome reveals a unique fibroin gene that provides high tensile strength.</title>
        <authorList>
            <person name="Kono N."/>
            <person name="Nakamura H."/>
            <person name="Ohtoshi R."/>
            <person name="Tomita M."/>
            <person name="Numata K."/>
            <person name="Arakawa K."/>
        </authorList>
    </citation>
    <scope>NUCLEOTIDE SEQUENCE [LARGE SCALE GENOMIC DNA]</scope>
</reference>
<protein>
    <recommendedName>
        <fullName evidence="1">Nose resistant-to-fluoxetine protein N-terminal domain-containing protein</fullName>
    </recommendedName>
</protein>
<proteinExistence type="predicted"/>
<evidence type="ECO:0000259" key="1">
    <source>
        <dbReference type="SMART" id="SM00703"/>
    </source>
</evidence>
<dbReference type="OrthoDB" id="118951at2759"/>